<sequence>MPISQNFQLPQSAQQLPLPNGPNHKFFIVFISSTDPATKLSWCPDVRAALPHINAAFSAVDGPEVALVEVGQRPEYGSPKILLMIFDRWKEAGNIYRTIWNVHNVPTLVRYERINGEVAETGRLVEDEILDAKRLRTLVGEDI</sequence>
<dbReference type="Pfam" id="PF06110">
    <property type="entry name" value="TXD17-like_Trx"/>
    <property type="match status" value="1"/>
</dbReference>
<evidence type="ECO:0000256" key="1">
    <source>
        <dbReference type="ARBA" id="ARBA00008987"/>
    </source>
</evidence>
<dbReference type="InterPro" id="IPR036249">
    <property type="entry name" value="Thioredoxin-like_sf"/>
</dbReference>
<dbReference type="OrthoDB" id="78947at2759"/>
<dbReference type="AlphaFoldDB" id="A0A8T9CEP3"/>
<dbReference type="Gene3D" id="3.40.30.10">
    <property type="entry name" value="Glutaredoxin"/>
    <property type="match status" value="1"/>
</dbReference>
<dbReference type="GO" id="GO:0005829">
    <property type="term" value="C:cytosol"/>
    <property type="evidence" value="ECO:0007669"/>
    <property type="project" value="TreeGrafter"/>
</dbReference>
<protein>
    <submittedName>
        <fullName evidence="3">Thioredoxin domain-containing protein</fullName>
    </submittedName>
</protein>
<keyword evidence="4" id="KW-1185">Reference proteome</keyword>
<feature type="domain" description="Thioredoxin" evidence="2">
    <location>
        <begin position="24"/>
        <end position="114"/>
    </location>
</feature>
<dbReference type="Proteomes" id="UP000469558">
    <property type="component" value="Unassembled WGS sequence"/>
</dbReference>
<dbReference type="GO" id="GO:0047134">
    <property type="term" value="F:protein-disulfide reductase [NAD(P)H] activity"/>
    <property type="evidence" value="ECO:0007669"/>
    <property type="project" value="InterPro"/>
</dbReference>
<organism evidence="3 4">
    <name type="scientific">Lachnellula suecica</name>
    <dbReference type="NCBI Taxonomy" id="602035"/>
    <lineage>
        <taxon>Eukaryota</taxon>
        <taxon>Fungi</taxon>
        <taxon>Dikarya</taxon>
        <taxon>Ascomycota</taxon>
        <taxon>Pezizomycotina</taxon>
        <taxon>Leotiomycetes</taxon>
        <taxon>Helotiales</taxon>
        <taxon>Lachnaceae</taxon>
        <taxon>Lachnellula</taxon>
    </lineage>
</organism>
<dbReference type="SUPFAM" id="SSF52833">
    <property type="entry name" value="Thioredoxin-like"/>
    <property type="match status" value="1"/>
</dbReference>
<proteinExistence type="inferred from homology"/>
<dbReference type="EMBL" id="QGMK01000130">
    <property type="protein sequence ID" value="TVY84001.1"/>
    <property type="molecule type" value="Genomic_DNA"/>
</dbReference>
<dbReference type="InterPro" id="IPR045108">
    <property type="entry name" value="TXNDC17-like"/>
</dbReference>
<evidence type="ECO:0000313" key="4">
    <source>
        <dbReference type="Proteomes" id="UP000469558"/>
    </source>
</evidence>
<name>A0A8T9CEP3_9HELO</name>
<dbReference type="PANTHER" id="PTHR12452:SF0">
    <property type="entry name" value="THIOREDOXIN DOMAIN-CONTAINING PROTEIN 17"/>
    <property type="match status" value="1"/>
</dbReference>
<comment type="caution">
    <text evidence="3">The sequence shown here is derived from an EMBL/GenBank/DDBJ whole genome shotgun (WGS) entry which is preliminary data.</text>
</comment>
<evidence type="ECO:0000313" key="3">
    <source>
        <dbReference type="EMBL" id="TVY84001.1"/>
    </source>
</evidence>
<reference evidence="3 4" key="1">
    <citation type="submission" date="2018-05" db="EMBL/GenBank/DDBJ databases">
        <title>Genome sequencing and assembly of the regulated plant pathogen Lachnellula willkommii and related sister species for the development of diagnostic species identification markers.</title>
        <authorList>
            <person name="Giroux E."/>
            <person name="Bilodeau G."/>
        </authorList>
    </citation>
    <scope>NUCLEOTIDE SEQUENCE [LARGE SCALE GENOMIC DNA]</scope>
    <source>
        <strain evidence="3 4">CBS 268.59</strain>
    </source>
</reference>
<accession>A0A8T9CEP3</accession>
<dbReference type="PANTHER" id="PTHR12452">
    <property type="entry name" value="42-9-9 PROTEIN-RELATED"/>
    <property type="match status" value="1"/>
</dbReference>
<gene>
    <name evidence="3" type="ORF">LSUE1_G002273</name>
</gene>
<evidence type="ECO:0000259" key="2">
    <source>
        <dbReference type="Pfam" id="PF06110"/>
    </source>
</evidence>
<comment type="similarity">
    <text evidence="1">Belongs to the thioredoxin family.</text>
</comment>
<dbReference type="InterPro" id="IPR010357">
    <property type="entry name" value="TXNDC17_dom"/>
</dbReference>